<proteinExistence type="predicted"/>
<evidence type="ECO:0000313" key="5">
    <source>
        <dbReference type="EMBL" id="TQV71821.1"/>
    </source>
</evidence>
<dbReference type="CDD" id="cd12913">
    <property type="entry name" value="PDC1_MCP_like"/>
    <property type="match status" value="1"/>
</dbReference>
<dbReference type="CDD" id="cd01949">
    <property type="entry name" value="GGDEF"/>
    <property type="match status" value="1"/>
</dbReference>
<dbReference type="PROSITE" id="PS50883">
    <property type="entry name" value="EAL"/>
    <property type="match status" value="1"/>
</dbReference>
<sequence length="922" mass="103243">MMAIARACGFCTPGAGIARLTIPLNKSEGMIKQSKSIEFKLNVGFAAIVLGLIGVITLVLQFKLRAELEDDKATQLQLNGEVLIAELNRQIGMINTLALSVAEFAASAPPQRQLFNQVLPDLIDLTTSQSLVAGGGFWPEPYAFDADTERASFFWGRTTNNNLMFFDDYNDPRGNGYHRQQWYVAARHLPKGQCYWSQSYVDPHSNQSMVTCTVAVHKDKKFIGAATIDLRLEGLSAFFREHTRDTDGYAFAVDQDNRFITYPETSWIKKDGAGDNYTVAELAGTLTALYPIAAALDKLNADIIARARRSTNGFRQIAGSLTDSSPQVSTRNAQIMAAALLRMPDWQGLNTPTLSINNDPLFKEPVNVGIFLIPDTLWKIVVVTPISKNLLSTDTIIGDTLKSLLVPVVILVVLCFIALRHVVIRPLRTITNTLKKETTNTSNEFNLLDENRKDEFGQMAYWYNRRNQELASAMDKLYYANSELAYHASYDPLTNLSNRREFENQLEQLAKSDQWKNYALLFLDLDQFKVINDTCGHLAGDQLLTRVGRKLTMETRDNDIVSRFGGDEFGILTCCEDIEHAGHFAERIRFTIEKAHFSWENQSYAVTCSIGVVHLGDIPADKTTALRYSDNACYAAKDAGRNQVHCYHSTDQLVMQREGEMNWLFKIRDAVKANKLFIEYQPIISLKSHQRKIVALEALIRMRGSDGATVLPSAFLPAAERYSAMLQVDKWVIKEALKTLSQWRPVMNNIEFISINLSAETLCHASLLPFIESNLKEYPVDPSKLCFEVTETHVMINLEAARATLLALRGLGCKIALDDFGAGMSSFGYLRELPVDIVKIDGAFVRDMATDSVHYEFVKSIHNVAQVMSLRTIAEFVEDENTINLLDGIGIHYAQGYAIDKPQSWSIVATMITNDNIIAFAK</sequence>
<evidence type="ECO:0000256" key="2">
    <source>
        <dbReference type="SAM" id="Phobius"/>
    </source>
</evidence>
<dbReference type="InterPro" id="IPR001633">
    <property type="entry name" value="EAL_dom"/>
</dbReference>
<dbReference type="PANTHER" id="PTHR33121">
    <property type="entry name" value="CYCLIC DI-GMP PHOSPHODIESTERASE PDEF"/>
    <property type="match status" value="1"/>
</dbReference>
<comment type="caution">
    <text evidence="5">The sequence shown here is derived from an EMBL/GenBank/DDBJ whole genome shotgun (WGS) entry which is preliminary data.</text>
</comment>
<gene>
    <name evidence="5" type="ORF">FKG94_19450</name>
</gene>
<dbReference type="NCBIfam" id="TIGR00254">
    <property type="entry name" value="GGDEF"/>
    <property type="match status" value="1"/>
</dbReference>
<dbReference type="Pfam" id="PF00563">
    <property type="entry name" value="EAL"/>
    <property type="match status" value="1"/>
</dbReference>
<dbReference type="FunFam" id="3.30.70.270:FF:000001">
    <property type="entry name" value="Diguanylate cyclase domain protein"/>
    <property type="match status" value="1"/>
</dbReference>
<dbReference type="Proteomes" id="UP000319732">
    <property type="component" value="Unassembled WGS sequence"/>
</dbReference>
<dbReference type="SUPFAM" id="SSF55073">
    <property type="entry name" value="Nucleotide cyclase"/>
    <property type="match status" value="1"/>
</dbReference>
<dbReference type="Gene3D" id="6.10.340.10">
    <property type="match status" value="1"/>
</dbReference>
<dbReference type="CDD" id="cd01948">
    <property type="entry name" value="EAL"/>
    <property type="match status" value="1"/>
</dbReference>
<organism evidence="5 6">
    <name type="scientific">Exilibacterium tricleocarpae</name>
    <dbReference type="NCBI Taxonomy" id="2591008"/>
    <lineage>
        <taxon>Bacteria</taxon>
        <taxon>Pseudomonadati</taxon>
        <taxon>Pseudomonadota</taxon>
        <taxon>Gammaproteobacteria</taxon>
        <taxon>Cellvibrionales</taxon>
        <taxon>Cellvibrionaceae</taxon>
        <taxon>Exilibacterium</taxon>
    </lineage>
</organism>
<reference evidence="5 6" key="1">
    <citation type="submission" date="2019-06" db="EMBL/GenBank/DDBJ databases">
        <title>Whole genome sequence for Cellvibrionaceae sp. R142.</title>
        <authorList>
            <person name="Wang G."/>
        </authorList>
    </citation>
    <scope>NUCLEOTIDE SEQUENCE [LARGE SCALE GENOMIC DNA]</scope>
    <source>
        <strain evidence="5 6">R142</strain>
    </source>
</reference>
<dbReference type="SMART" id="SM00267">
    <property type="entry name" value="GGDEF"/>
    <property type="match status" value="1"/>
</dbReference>
<evidence type="ECO:0000313" key="6">
    <source>
        <dbReference type="Proteomes" id="UP000319732"/>
    </source>
</evidence>
<evidence type="ECO:0000259" key="3">
    <source>
        <dbReference type="PROSITE" id="PS50883"/>
    </source>
</evidence>
<dbReference type="Pfam" id="PF00990">
    <property type="entry name" value="GGDEF"/>
    <property type="match status" value="1"/>
</dbReference>
<dbReference type="PANTHER" id="PTHR33121:SF23">
    <property type="entry name" value="CYCLIC DI-GMP PHOSPHODIESTERASE PDEB"/>
    <property type="match status" value="1"/>
</dbReference>
<evidence type="ECO:0000259" key="4">
    <source>
        <dbReference type="PROSITE" id="PS50887"/>
    </source>
</evidence>
<dbReference type="GO" id="GO:0071111">
    <property type="term" value="F:cyclic-guanylate-specific phosphodiesterase activity"/>
    <property type="evidence" value="ECO:0007669"/>
    <property type="project" value="InterPro"/>
</dbReference>
<feature type="domain" description="EAL" evidence="3">
    <location>
        <begin position="660"/>
        <end position="916"/>
    </location>
</feature>
<dbReference type="OrthoDB" id="9787514at2"/>
<name>A0A545T3M6_9GAMM</name>
<dbReference type="Pfam" id="PF22673">
    <property type="entry name" value="MCP-like_PDC_1"/>
    <property type="match status" value="1"/>
</dbReference>
<dbReference type="PROSITE" id="PS50887">
    <property type="entry name" value="GGDEF"/>
    <property type="match status" value="1"/>
</dbReference>
<dbReference type="AlphaFoldDB" id="A0A545T3M6"/>
<dbReference type="InterPro" id="IPR050706">
    <property type="entry name" value="Cyclic-di-GMP_PDE-like"/>
</dbReference>
<dbReference type="InterPro" id="IPR043128">
    <property type="entry name" value="Rev_trsase/Diguanyl_cyclase"/>
</dbReference>
<dbReference type="InterPro" id="IPR000160">
    <property type="entry name" value="GGDEF_dom"/>
</dbReference>
<keyword evidence="2" id="KW-0812">Transmembrane</keyword>
<dbReference type="SUPFAM" id="SSF141868">
    <property type="entry name" value="EAL domain-like"/>
    <property type="match status" value="1"/>
</dbReference>
<keyword evidence="2" id="KW-1133">Transmembrane helix</keyword>
<evidence type="ECO:0000256" key="1">
    <source>
        <dbReference type="ARBA" id="ARBA00001946"/>
    </source>
</evidence>
<dbReference type="SMART" id="SM00052">
    <property type="entry name" value="EAL"/>
    <property type="match status" value="1"/>
</dbReference>
<dbReference type="Gene3D" id="3.20.20.450">
    <property type="entry name" value="EAL domain"/>
    <property type="match status" value="1"/>
</dbReference>
<dbReference type="Gene3D" id="3.30.450.20">
    <property type="entry name" value="PAS domain"/>
    <property type="match status" value="1"/>
</dbReference>
<feature type="transmembrane region" description="Helical" evidence="2">
    <location>
        <begin position="42"/>
        <end position="62"/>
    </location>
</feature>
<feature type="domain" description="GGDEF" evidence="4">
    <location>
        <begin position="516"/>
        <end position="649"/>
    </location>
</feature>
<comment type="cofactor">
    <cofactor evidence="1">
        <name>Mg(2+)</name>
        <dbReference type="ChEBI" id="CHEBI:18420"/>
    </cofactor>
</comment>
<dbReference type="EMBL" id="VHSG01000020">
    <property type="protein sequence ID" value="TQV71821.1"/>
    <property type="molecule type" value="Genomic_DNA"/>
</dbReference>
<dbReference type="Gene3D" id="3.30.70.270">
    <property type="match status" value="1"/>
</dbReference>
<dbReference type="InterPro" id="IPR035919">
    <property type="entry name" value="EAL_sf"/>
</dbReference>
<keyword evidence="6" id="KW-1185">Reference proteome</keyword>
<dbReference type="InterPro" id="IPR029787">
    <property type="entry name" value="Nucleotide_cyclase"/>
</dbReference>
<keyword evidence="2" id="KW-0472">Membrane</keyword>
<accession>A0A545T3M6</accession>
<protein>
    <submittedName>
        <fullName evidence="5">EAL domain-containing protein</fullName>
    </submittedName>
</protein>